<evidence type="ECO:0000313" key="3">
    <source>
        <dbReference type="Proteomes" id="UP000215506"/>
    </source>
</evidence>
<dbReference type="AlphaFoldDB" id="A0A231H977"/>
<keyword evidence="1" id="KW-0175">Coiled coil</keyword>
<keyword evidence="3" id="KW-1185">Reference proteome</keyword>
<organism evidence="2 3">
    <name type="scientific">Nocardia cerradoensis</name>
    <dbReference type="NCBI Taxonomy" id="85688"/>
    <lineage>
        <taxon>Bacteria</taxon>
        <taxon>Bacillati</taxon>
        <taxon>Actinomycetota</taxon>
        <taxon>Actinomycetes</taxon>
        <taxon>Mycobacteriales</taxon>
        <taxon>Nocardiaceae</taxon>
        <taxon>Nocardia</taxon>
    </lineage>
</organism>
<proteinExistence type="predicted"/>
<dbReference type="RefSeq" id="WP_039776602.1">
    <property type="nucleotide sequence ID" value="NZ_JAAXOR010000007.1"/>
</dbReference>
<reference evidence="2 3" key="1">
    <citation type="submission" date="2017-07" db="EMBL/GenBank/DDBJ databases">
        <title>First draft Genome Sequence of Nocardia cerradoensis isolated from human infection.</title>
        <authorList>
            <person name="Carrasco G."/>
        </authorList>
    </citation>
    <scope>NUCLEOTIDE SEQUENCE [LARGE SCALE GENOMIC DNA]</scope>
    <source>
        <strain evidence="2 3">CNM20130759</strain>
    </source>
</reference>
<feature type="coiled-coil region" evidence="1">
    <location>
        <begin position="47"/>
        <end position="81"/>
    </location>
</feature>
<gene>
    <name evidence="2" type="ORF">B7C42_02533</name>
</gene>
<dbReference type="Proteomes" id="UP000215506">
    <property type="component" value="Unassembled WGS sequence"/>
</dbReference>
<comment type="caution">
    <text evidence="2">The sequence shown here is derived from an EMBL/GenBank/DDBJ whole genome shotgun (WGS) entry which is preliminary data.</text>
</comment>
<protein>
    <submittedName>
        <fullName evidence="2">Uncharacterized protein</fullName>
    </submittedName>
</protein>
<sequence>MDLARHLEEVMYEHNRWLRNHNEDFEEAQRRLAANGAHLAAEIDRGIVEAERLAAAEAEERERQEEEAREQREAIARAAAARKANQAVAPIDDEDEDDAYYRRKSWLV</sequence>
<name>A0A231H977_9NOCA</name>
<evidence type="ECO:0000313" key="2">
    <source>
        <dbReference type="EMBL" id="OXR45408.1"/>
    </source>
</evidence>
<accession>A0A231H977</accession>
<dbReference type="EMBL" id="NGAF01000004">
    <property type="protein sequence ID" value="OXR45408.1"/>
    <property type="molecule type" value="Genomic_DNA"/>
</dbReference>
<evidence type="ECO:0000256" key="1">
    <source>
        <dbReference type="SAM" id="Coils"/>
    </source>
</evidence>